<evidence type="ECO:0000313" key="2">
    <source>
        <dbReference type="EMBL" id="SOC58383.1"/>
    </source>
</evidence>
<reference evidence="3" key="1">
    <citation type="submission" date="2017-08" db="EMBL/GenBank/DDBJ databases">
        <authorList>
            <person name="Varghese N."/>
            <person name="Submissions S."/>
        </authorList>
    </citation>
    <scope>NUCLEOTIDE SEQUENCE [LARGE SCALE GENOMIC DNA]</scope>
    <source>
        <strain evidence="3">USBA17B2</strain>
    </source>
</reference>
<organism evidence="2 3">
    <name type="scientific">Ornithinimicrobium cerasi</name>
    <dbReference type="NCBI Taxonomy" id="2248773"/>
    <lineage>
        <taxon>Bacteria</taxon>
        <taxon>Bacillati</taxon>
        <taxon>Actinomycetota</taxon>
        <taxon>Actinomycetes</taxon>
        <taxon>Micrococcales</taxon>
        <taxon>Ornithinimicrobiaceae</taxon>
        <taxon>Ornithinimicrobium</taxon>
    </lineage>
</organism>
<dbReference type="Proteomes" id="UP000219688">
    <property type="component" value="Unassembled WGS sequence"/>
</dbReference>
<dbReference type="Gene3D" id="3.40.50.300">
    <property type="entry name" value="P-loop containing nucleotide triphosphate hydrolases"/>
    <property type="match status" value="1"/>
</dbReference>
<evidence type="ECO:0000259" key="1">
    <source>
        <dbReference type="Pfam" id="PF02374"/>
    </source>
</evidence>
<dbReference type="AlphaFoldDB" id="A0A285VWQ1"/>
<sequence length="48" mass="5005">MVPSDPAFLVDTPRFLFLTGKGGVGKTSLACAAALRLAEQGRKVLLTS</sequence>
<gene>
    <name evidence="2" type="ORF">SAMN05421879_13212</name>
</gene>
<dbReference type="SUPFAM" id="SSF52540">
    <property type="entry name" value="P-loop containing nucleoside triphosphate hydrolases"/>
    <property type="match status" value="1"/>
</dbReference>
<feature type="domain" description="ArsA/GET3 Anion-transporting ATPase-like" evidence="1">
    <location>
        <begin position="14"/>
        <end position="48"/>
    </location>
</feature>
<name>A0A285VWQ1_9MICO</name>
<protein>
    <submittedName>
        <fullName evidence="2">Arsenite-transporting ATPase</fullName>
    </submittedName>
</protein>
<dbReference type="RefSeq" id="WP_141401557.1">
    <property type="nucleotide sequence ID" value="NZ_OBQK01000032.1"/>
</dbReference>
<dbReference type="Pfam" id="PF02374">
    <property type="entry name" value="ArsA_ATPase"/>
    <property type="match status" value="1"/>
</dbReference>
<keyword evidence="3" id="KW-1185">Reference proteome</keyword>
<proteinExistence type="predicted"/>
<evidence type="ECO:0000313" key="3">
    <source>
        <dbReference type="Proteomes" id="UP000219688"/>
    </source>
</evidence>
<dbReference type="EMBL" id="OBQK01000032">
    <property type="protein sequence ID" value="SOC58383.1"/>
    <property type="molecule type" value="Genomic_DNA"/>
</dbReference>
<dbReference type="InterPro" id="IPR027417">
    <property type="entry name" value="P-loop_NTPase"/>
</dbReference>
<feature type="non-terminal residue" evidence="2">
    <location>
        <position position="48"/>
    </location>
</feature>
<accession>A0A285VWQ1</accession>
<dbReference type="InterPro" id="IPR025723">
    <property type="entry name" value="ArsA/GET3_ATPase-like"/>
</dbReference>